<keyword evidence="5" id="KW-0105">Cadmium resistance</keyword>
<proteinExistence type="inferred from homology"/>
<evidence type="ECO:0000256" key="5">
    <source>
        <dbReference type="ARBA" id="ARBA00043263"/>
    </source>
</evidence>
<evidence type="ECO:0000256" key="6">
    <source>
        <dbReference type="ARBA" id="ARBA00058766"/>
    </source>
</evidence>
<dbReference type="Pfam" id="PF25954">
    <property type="entry name" value="Beta-barrel_RND_2"/>
    <property type="match status" value="1"/>
</dbReference>
<evidence type="ECO:0000256" key="7">
    <source>
        <dbReference type="SAM" id="Coils"/>
    </source>
</evidence>
<keyword evidence="7" id="KW-0175">Coiled coil</keyword>
<feature type="transmembrane region" description="Helical" evidence="9">
    <location>
        <begin position="7"/>
        <end position="25"/>
    </location>
</feature>
<protein>
    <submittedName>
        <fullName evidence="15">Efflux RND transporter periplasmic adaptor subunit</fullName>
    </submittedName>
</protein>
<keyword evidence="9" id="KW-0812">Transmembrane</keyword>
<keyword evidence="4" id="KW-0170">Cobalt</keyword>
<dbReference type="InterPro" id="IPR051909">
    <property type="entry name" value="MFP_Cation_Efflux"/>
</dbReference>
<keyword evidence="3" id="KW-0862">Zinc</keyword>
<dbReference type="GO" id="GO:0046686">
    <property type="term" value="P:response to cadmium ion"/>
    <property type="evidence" value="ECO:0007669"/>
    <property type="project" value="UniProtKB-KW"/>
</dbReference>
<feature type="coiled-coil region" evidence="7">
    <location>
        <begin position="262"/>
        <end position="320"/>
    </location>
</feature>
<name>A0A6B3SRB7_9BURK</name>
<dbReference type="InterPro" id="IPR058647">
    <property type="entry name" value="BSH_CzcB-like"/>
</dbReference>
<feature type="domain" description="CzcB-like alpha-helical hairpin" evidence="10">
    <location>
        <begin position="264"/>
        <end position="323"/>
    </location>
</feature>
<dbReference type="Gene3D" id="2.40.30.170">
    <property type="match status" value="1"/>
</dbReference>
<dbReference type="GO" id="GO:0030288">
    <property type="term" value="C:outer membrane-bounded periplasmic space"/>
    <property type="evidence" value="ECO:0007669"/>
    <property type="project" value="TreeGrafter"/>
</dbReference>
<dbReference type="Gene3D" id="2.40.50.100">
    <property type="match status" value="1"/>
</dbReference>
<comment type="caution">
    <text evidence="15">The sequence shown here is derived from an EMBL/GenBank/DDBJ whole genome shotgun (WGS) entry which is preliminary data.</text>
</comment>
<gene>
    <name evidence="15" type="ORF">G3574_19725</name>
</gene>
<dbReference type="NCBIfam" id="TIGR01730">
    <property type="entry name" value="RND_mfp"/>
    <property type="match status" value="1"/>
</dbReference>
<evidence type="ECO:0000259" key="12">
    <source>
        <dbReference type="Pfam" id="PF25971"/>
    </source>
</evidence>
<dbReference type="InterPro" id="IPR006143">
    <property type="entry name" value="RND_pump_MFP"/>
</dbReference>
<keyword evidence="9" id="KW-1133">Transmembrane helix</keyword>
<evidence type="ECO:0000259" key="14">
    <source>
        <dbReference type="Pfam" id="PF25975"/>
    </source>
</evidence>
<evidence type="ECO:0000313" key="16">
    <source>
        <dbReference type="Proteomes" id="UP000482155"/>
    </source>
</evidence>
<dbReference type="GO" id="GO:0016020">
    <property type="term" value="C:membrane"/>
    <property type="evidence" value="ECO:0007669"/>
    <property type="project" value="InterPro"/>
</dbReference>
<dbReference type="FunFam" id="2.40.30.170:FF:000010">
    <property type="entry name" value="Efflux RND transporter periplasmic adaptor subunit"/>
    <property type="match status" value="1"/>
</dbReference>
<dbReference type="SUPFAM" id="SSF111369">
    <property type="entry name" value="HlyD-like secretion proteins"/>
    <property type="match status" value="1"/>
</dbReference>
<dbReference type="GO" id="GO:0060003">
    <property type="term" value="P:copper ion export"/>
    <property type="evidence" value="ECO:0007669"/>
    <property type="project" value="TreeGrafter"/>
</dbReference>
<dbReference type="GO" id="GO:0046914">
    <property type="term" value="F:transition metal ion binding"/>
    <property type="evidence" value="ECO:0007669"/>
    <property type="project" value="TreeGrafter"/>
</dbReference>
<dbReference type="GO" id="GO:0015679">
    <property type="term" value="P:plasma membrane copper ion transport"/>
    <property type="evidence" value="ECO:0007669"/>
    <property type="project" value="TreeGrafter"/>
</dbReference>
<feature type="domain" description="CzcB-like barrel-sandwich hybrid" evidence="13">
    <location>
        <begin position="225"/>
        <end position="369"/>
    </location>
</feature>
<feature type="region of interest" description="Disordered" evidence="8">
    <location>
        <begin position="28"/>
        <end position="88"/>
    </location>
</feature>
<feature type="domain" description="CzcB N-terminal" evidence="12">
    <location>
        <begin position="87"/>
        <end position="178"/>
    </location>
</feature>
<keyword evidence="9" id="KW-0472">Membrane</keyword>
<evidence type="ECO:0000259" key="11">
    <source>
        <dbReference type="Pfam" id="PF25954"/>
    </source>
</evidence>
<keyword evidence="16" id="KW-1185">Reference proteome</keyword>
<evidence type="ECO:0000256" key="4">
    <source>
        <dbReference type="ARBA" id="ARBA00023285"/>
    </source>
</evidence>
<dbReference type="Gene3D" id="1.10.287.470">
    <property type="entry name" value="Helix hairpin bin"/>
    <property type="match status" value="1"/>
</dbReference>
<dbReference type="Proteomes" id="UP000482155">
    <property type="component" value="Unassembled WGS sequence"/>
</dbReference>
<evidence type="ECO:0000259" key="10">
    <source>
        <dbReference type="Pfam" id="PF25893"/>
    </source>
</evidence>
<organism evidence="15 16">
    <name type="scientific">Noviherbaspirillum galbum</name>
    <dbReference type="NCBI Taxonomy" id="2709383"/>
    <lineage>
        <taxon>Bacteria</taxon>
        <taxon>Pseudomonadati</taxon>
        <taxon>Pseudomonadota</taxon>
        <taxon>Betaproteobacteria</taxon>
        <taxon>Burkholderiales</taxon>
        <taxon>Oxalobacteraceae</taxon>
        <taxon>Noviherbaspirillum</taxon>
    </lineage>
</organism>
<dbReference type="PANTHER" id="PTHR30097">
    <property type="entry name" value="CATION EFFLUX SYSTEM PROTEIN CUSB"/>
    <property type="match status" value="1"/>
</dbReference>
<keyword evidence="2" id="KW-0813">Transport</keyword>
<dbReference type="Pfam" id="PF25973">
    <property type="entry name" value="BSH_CzcB"/>
    <property type="match status" value="1"/>
</dbReference>
<dbReference type="AlphaFoldDB" id="A0A6B3SRB7"/>
<sequence length="526" mass="56132">MNKKQLIAILAIIVVGILFGSYVMLKGSDSPEKASPSTQAEGGHGHGKGHADKEHHGGKSGEKHDDAKEHGDSEHHEQAATKGSHGGQLYTEGDFGLEIVLAEAQGEARFQVFLSNQGKPLPPNAAKVSITLNRPDGSKEEIAMVPDKDALRSAVPIEEPHVFDATIAAQRANDSFLFSYAKEEGKIEMTEAQAKAGGVTIQTSGAAKIRSGMQLPGEIRFNEDRTAHVVPRLTGIVESVPVSLGQAVKKGAVLAVITSTSLSEQRSELLAAQKRLEFARATYAREKKLWEEKISAQQDYQQAQQQLREAEISVQNAQQKLNAIGAGKTTGGALNRFEVRAPFDGVIVEKHITLGETVKEDASIFTLSDLSTVWAEIVVPAKDLDRVRVGASAMVKATSAESKAAGKVSYVGSLIGEQTRSAKARVVLPNPNMAWRPGLYVNVELTAEEADVPVAVLTNAIQTVNEKPVVFMQIADGFVAQPVTIGRNDGKQTEIVKGLKPGVPYAAAGSFVIKAELGKGSAEHSH</sequence>
<feature type="domain" description="CzcB-like C-terminal circularly permuted SH3-like" evidence="14">
    <location>
        <begin position="454"/>
        <end position="514"/>
    </location>
</feature>
<dbReference type="RefSeq" id="WP_163967118.1">
    <property type="nucleotide sequence ID" value="NZ_JAAIVB010000069.1"/>
</dbReference>
<dbReference type="Pfam" id="PF25971">
    <property type="entry name" value="CzcB_N"/>
    <property type="match status" value="1"/>
</dbReference>
<dbReference type="InterPro" id="IPR058792">
    <property type="entry name" value="Beta-barrel_RND_2"/>
</dbReference>
<dbReference type="GO" id="GO:0022857">
    <property type="term" value="F:transmembrane transporter activity"/>
    <property type="evidence" value="ECO:0007669"/>
    <property type="project" value="InterPro"/>
</dbReference>
<evidence type="ECO:0000259" key="13">
    <source>
        <dbReference type="Pfam" id="PF25973"/>
    </source>
</evidence>
<dbReference type="InterPro" id="IPR058649">
    <property type="entry name" value="CzcB_C"/>
</dbReference>
<dbReference type="Pfam" id="PF25893">
    <property type="entry name" value="HH_CzcB"/>
    <property type="match status" value="1"/>
</dbReference>
<evidence type="ECO:0000256" key="1">
    <source>
        <dbReference type="ARBA" id="ARBA00009477"/>
    </source>
</evidence>
<accession>A0A6B3SRB7</accession>
<comment type="function">
    <text evidence="6">CzcA and CzcB together would act in zinc efflux nearly as effectively as the complete czc efflux system (CzcABC). The CzcB protein is thought to funnel zinc cations to the CzcA transport protein.</text>
</comment>
<dbReference type="InterPro" id="IPR058646">
    <property type="entry name" value="CzcB_N"/>
</dbReference>
<dbReference type="FunFam" id="2.40.420.20:FF:000006">
    <property type="entry name" value="RND family efflux transporter MFP subunit"/>
    <property type="match status" value="1"/>
</dbReference>
<dbReference type="InterPro" id="IPR058648">
    <property type="entry name" value="HH_CzcB-like"/>
</dbReference>
<evidence type="ECO:0000256" key="3">
    <source>
        <dbReference type="ARBA" id="ARBA00022833"/>
    </source>
</evidence>
<dbReference type="Pfam" id="PF25975">
    <property type="entry name" value="CzcB_C"/>
    <property type="match status" value="1"/>
</dbReference>
<reference evidence="15 16" key="1">
    <citation type="submission" date="2020-02" db="EMBL/GenBank/DDBJ databases">
        <authorList>
            <person name="Kim M.K."/>
        </authorList>
    </citation>
    <scope>NUCLEOTIDE SEQUENCE [LARGE SCALE GENOMIC DNA]</scope>
    <source>
        <strain evidence="15 16">17J57-3</strain>
    </source>
</reference>
<comment type="similarity">
    <text evidence="1">Belongs to the membrane fusion protein (MFP) (TC 8.A.1) family.</text>
</comment>
<feature type="compositionally biased region" description="Basic and acidic residues" evidence="8">
    <location>
        <begin position="49"/>
        <end position="79"/>
    </location>
</feature>
<dbReference type="Gene3D" id="2.40.420.20">
    <property type="match status" value="1"/>
</dbReference>
<dbReference type="EMBL" id="JAAIVB010000069">
    <property type="protein sequence ID" value="NEX63317.1"/>
    <property type="molecule type" value="Genomic_DNA"/>
</dbReference>
<evidence type="ECO:0000256" key="8">
    <source>
        <dbReference type="SAM" id="MobiDB-lite"/>
    </source>
</evidence>
<evidence type="ECO:0000256" key="2">
    <source>
        <dbReference type="ARBA" id="ARBA00022448"/>
    </source>
</evidence>
<evidence type="ECO:0000256" key="9">
    <source>
        <dbReference type="SAM" id="Phobius"/>
    </source>
</evidence>
<dbReference type="PANTHER" id="PTHR30097:SF4">
    <property type="entry name" value="SLR6042 PROTEIN"/>
    <property type="match status" value="1"/>
</dbReference>
<feature type="domain" description="CusB-like beta-barrel" evidence="11">
    <location>
        <begin position="372"/>
        <end position="448"/>
    </location>
</feature>
<evidence type="ECO:0000313" key="15">
    <source>
        <dbReference type="EMBL" id="NEX63317.1"/>
    </source>
</evidence>